<accession>A0AA47L5A1</accession>
<keyword evidence="1" id="KW-0812">Transmembrane</keyword>
<dbReference type="Proteomes" id="UP001156560">
    <property type="component" value="Chromosome 1"/>
</dbReference>
<protein>
    <submittedName>
        <fullName evidence="2">Uncharacterized protein</fullName>
    </submittedName>
</protein>
<name>A0AA47L5A1_VIBPH</name>
<evidence type="ECO:0000313" key="3">
    <source>
        <dbReference type="Proteomes" id="UP001156560"/>
    </source>
</evidence>
<keyword evidence="1" id="KW-0472">Membrane</keyword>
<evidence type="ECO:0000256" key="1">
    <source>
        <dbReference type="SAM" id="Phobius"/>
    </source>
</evidence>
<reference evidence="2" key="1">
    <citation type="submission" date="2022-12" db="EMBL/GenBank/DDBJ databases">
        <title>Vibrio parahaemolyticus become highly virulent by producing novel Tc toxins.</title>
        <authorList>
            <person name="Yang F."/>
            <person name="You Y."/>
            <person name="Lai Q."/>
            <person name="Xu L."/>
            <person name="Li F."/>
        </authorList>
    </citation>
    <scope>NUCLEOTIDE SEQUENCE</scope>
    <source>
        <strain evidence="2">Vp-HL-202005</strain>
    </source>
</reference>
<dbReference type="AlphaFoldDB" id="A0AA47L5A1"/>
<gene>
    <name evidence="2" type="ORF">O1Q84_10575</name>
</gene>
<proteinExistence type="predicted"/>
<feature type="transmembrane region" description="Helical" evidence="1">
    <location>
        <begin position="12"/>
        <end position="32"/>
    </location>
</feature>
<evidence type="ECO:0000313" key="2">
    <source>
        <dbReference type="EMBL" id="WAT89084.1"/>
    </source>
</evidence>
<organism evidence="2 3">
    <name type="scientific">Vibrio parahaemolyticus</name>
    <dbReference type="NCBI Taxonomy" id="670"/>
    <lineage>
        <taxon>Bacteria</taxon>
        <taxon>Pseudomonadati</taxon>
        <taxon>Pseudomonadota</taxon>
        <taxon>Gammaproteobacteria</taxon>
        <taxon>Vibrionales</taxon>
        <taxon>Vibrionaceae</taxon>
        <taxon>Vibrio</taxon>
    </lineage>
</organism>
<dbReference type="RefSeq" id="WP_095761055.1">
    <property type="nucleotide sequence ID" value="NZ_CP114194.1"/>
</dbReference>
<dbReference type="EMBL" id="CP114194">
    <property type="protein sequence ID" value="WAT89084.1"/>
    <property type="molecule type" value="Genomic_DNA"/>
</dbReference>
<sequence>MKYWFGLEASDVIAISAAVIALASVVVAVWQVKLSKRHNVLSVKPQVYVSGYFVRGTDIYLALGNFGVGPAMIKSVTLRSKDLDVVRSIKNYSDYKNIFLDFGFNLSDFDHKAMSFDVDIPVGCGKELKFLELHYHQEQYDLFVEVASFLSSLEIEVIYECIYQNNYSAFLPAAKML</sequence>
<keyword evidence="1" id="KW-1133">Transmembrane helix</keyword>